<evidence type="ECO:0000313" key="3">
    <source>
        <dbReference type="Proteomes" id="UP001244011"/>
    </source>
</evidence>
<protein>
    <submittedName>
        <fullName evidence="2">Uncharacterized protein</fullName>
    </submittedName>
</protein>
<keyword evidence="1" id="KW-0472">Membrane</keyword>
<feature type="transmembrane region" description="Helical" evidence="1">
    <location>
        <begin position="129"/>
        <end position="148"/>
    </location>
</feature>
<proteinExistence type="predicted"/>
<name>A0AAJ0FFB4_9PEZI</name>
<dbReference type="GeneID" id="85313294"/>
<sequence>MPLLGAGSREPSSIKVAIRASDVLFTIVGFFSGSIMAMVLCVVFIKSPDEIARSAAILDNEKFRFRRQTRRLIAFIAVAFIVILAAQAIIDGPISAFHSMTLLFDITYTTNQIAVIWILSSFTYEPRLLARYGGFSIAMLISGLCLVFKSEGEIVQ</sequence>
<keyword evidence="1" id="KW-0812">Transmembrane</keyword>
<accession>A0AAJ0FFB4</accession>
<organism evidence="2 3">
    <name type="scientific">Phialemonium atrogriseum</name>
    <dbReference type="NCBI Taxonomy" id="1093897"/>
    <lineage>
        <taxon>Eukaryota</taxon>
        <taxon>Fungi</taxon>
        <taxon>Dikarya</taxon>
        <taxon>Ascomycota</taxon>
        <taxon>Pezizomycotina</taxon>
        <taxon>Sordariomycetes</taxon>
        <taxon>Sordariomycetidae</taxon>
        <taxon>Cephalothecales</taxon>
        <taxon>Cephalothecaceae</taxon>
        <taxon>Phialemonium</taxon>
    </lineage>
</organism>
<keyword evidence="1" id="KW-1133">Transmembrane helix</keyword>
<feature type="transmembrane region" description="Helical" evidence="1">
    <location>
        <begin position="72"/>
        <end position="90"/>
    </location>
</feature>
<reference evidence="2" key="1">
    <citation type="submission" date="2023-06" db="EMBL/GenBank/DDBJ databases">
        <title>Genome-scale phylogeny and comparative genomics of the fungal order Sordariales.</title>
        <authorList>
            <consortium name="Lawrence Berkeley National Laboratory"/>
            <person name="Hensen N."/>
            <person name="Bonometti L."/>
            <person name="Westerberg I."/>
            <person name="Brannstrom I.O."/>
            <person name="Guillou S."/>
            <person name="Cros-Aarteil S."/>
            <person name="Calhoun S."/>
            <person name="Haridas S."/>
            <person name="Kuo A."/>
            <person name="Mondo S."/>
            <person name="Pangilinan J."/>
            <person name="Riley R."/>
            <person name="Labutti K."/>
            <person name="Andreopoulos B."/>
            <person name="Lipzen A."/>
            <person name="Chen C."/>
            <person name="Yanf M."/>
            <person name="Daum C."/>
            <person name="Ng V."/>
            <person name="Clum A."/>
            <person name="Steindorff A."/>
            <person name="Ohm R."/>
            <person name="Martin F."/>
            <person name="Silar P."/>
            <person name="Natvig D."/>
            <person name="Lalanne C."/>
            <person name="Gautier V."/>
            <person name="Ament-Velasquez S.L."/>
            <person name="Kruys A."/>
            <person name="Hutchinson M.I."/>
            <person name="Powell A.J."/>
            <person name="Barry K."/>
            <person name="Miller A.N."/>
            <person name="Grigoriev I.V."/>
            <person name="Debuchy R."/>
            <person name="Gladieux P."/>
            <person name="Thoren M.H."/>
            <person name="Johannesson H."/>
        </authorList>
    </citation>
    <scope>NUCLEOTIDE SEQUENCE</scope>
    <source>
        <strain evidence="2">8032-3</strain>
    </source>
</reference>
<comment type="caution">
    <text evidence="2">The sequence shown here is derived from an EMBL/GenBank/DDBJ whole genome shotgun (WGS) entry which is preliminary data.</text>
</comment>
<dbReference type="Proteomes" id="UP001244011">
    <property type="component" value="Unassembled WGS sequence"/>
</dbReference>
<dbReference type="EMBL" id="MU839016">
    <property type="protein sequence ID" value="KAK1765282.1"/>
    <property type="molecule type" value="Genomic_DNA"/>
</dbReference>
<evidence type="ECO:0000313" key="2">
    <source>
        <dbReference type="EMBL" id="KAK1765282.1"/>
    </source>
</evidence>
<evidence type="ECO:0000256" key="1">
    <source>
        <dbReference type="SAM" id="Phobius"/>
    </source>
</evidence>
<feature type="transmembrane region" description="Helical" evidence="1">
    <location>
        <begin position="23"/>
        <end position="45"/>
    </location>
</feature>
<keyword evidence="3" id="KW-1185">Reference proteome</keyword>
<gene>
    <name evidence="2" type="ORF">QBC33DRAFT_561104</name>
</gene>
<dbReference type="RefSeq" id="XP_060281495.1">
    <property type="nucleotide sequence ID" value="XM_060430107.1"/>
</dbReference>
<dbReference type="AlphaFoldDB" id="A0AAJ0FFB4"/>